<dbReference type="AlphaFoldDB" id="A0A3N1UV61"/>
<organism evidence="1 2">
    <name type="scientific">Desulfosoma caldarium</name>
    <dbReference type="NCBI Taxonomy" id="610254"/>
    <lineage>
        <taxon>Bacteria</taxon>
        <taxon>Pseudomonadati</taxon>
        <taxon>Thermodesulfobacteriota</taxon>
        <taxon>Syntrophobacteria</taxon>
        <taxon>Syntrophobacterales</taxon>
        <taxon>Syntrophobacteraceae</taxon>
        <taxon>Desulfosoma</taxon>
    </lineage>
</organism>
<accession>A0A3N1UV61</accession>
<dbReference type="RefSeq" id="WP_123289826.1">
    <property type="nucleotide sequence ID" value="NZ_RJVA01000011.1"/>
</dbReference>
<evidence type="ECO:0000313" key="1">
    <source>
        <dbReference type="EMBL" id="ROQ93309.1"/>
    </source>
</evidence>
<dbReference type="Proteomes" id="UP000276223">
    <property type="component" value="Unassembled WGS sequence"/>
</dbReference>
<dbReference type="EMBL" id="RJVA01000011">
    <property type="protein sequence ID" value="ROQ93309.1"/>
    <property type="molecule type" value="Genomic_DNA"/>
</dbReference>
<gene>
    <name evidence="1" type="ORF">EDC27_1323</name>
</gene>
<evidence type="ECO:0000313" key="2">
    <source>
        <dbReference type="Proteomes" id="UP000276223"/>
    </source>
</evidence>
<keyword evidence="2" id="KW-1185">Reference proteome</keyword>
<protein>
    <submittedName>
        <fullName evidence="1">Uncharacterized protein</fullName>
    </submittedName>
</protein>
<comment type="caution">
    <text evidence="1">The sequence shown here is derived from an EMBL/GenBank/DDBJ whole genome shotgun (WGS) entry which is preliminary data.</text>
</comment>
<sequence length="111" mass="13573">MEDRQEYERRKKAIFDQMSPRGQQRILRMGYENWDPFQEPKDPREQIRSATALQAGMILAEFFQSQEQDERLRRHHKELLDLCRGLLRQDPRAMAVKAFCCWFERTRWERG</sequence>
<name>A0A3N1UV61_9BACT</name>
<proteinExistence type="predicted"/>
<dbReference type="OrthoDB" id="5456715at2"/>
<reference evidence="1 2" key="1">
    <citation type="submission" date="2018-11" db="EMBL/GenBank/DDBJ databases">
        <title>Genomic Encyclopedia of Type Strains, Phase IV (KMG-IV): sequencing the most valuable type-strain genomes for metagenomic binning, comparative biology and taxonomic classification.</title>
        <authorList>
            <person name="Goeker M."/>
        </authorList>
    </citation>
    <scope>NUCLEOTIDE SEQUENCE [LARGE SCALE GENOMIC DNA]</scope>
    <source>
        <strain evidence="1 2">DSM 22027</strain>
    </source>
</reference>